<keyword evidence="3" id="KW-1185">Reference proteome</keyword>
<dbReference type="OrthoDB" id="10249433at2759"/>
<protein>
    <submittedName>
        <fullName evidence="2">Alpha/Beta hydrolase protein</fullName>
    </submittedName>
</protein>
<dbReference type="EMBL" id="JAGSXJ010000010">
    <property type="protein sequence ID" value="KAH6687797.1"/>
    <property type="molecule type" value="Genomic_DNA"/>
</dbReference>
<keyword evidence="1" id="KW-0812">Transmembrane</keyword>
<organism evidence="2 3">
    <name type="scientific">Plectosphaerella plurivora</name>
    <dbReference type="NCBI Taxonomy" id="936078"/>
    <lineage>
        <taxon>Eukaryota</taxon>
        <taxon>Fungi</taxon>
        <taxon>Dikarya</taxon>
        <taxon>Ascomycota</taxon>
        <taxon>Pezizomycotina</taxon>
        <taxon>Sordariomycetes</taxon>
        <taxon>Hypocreomycetidae</taxon>
        <taxon>Glomerellales</taxon>
        <taxon>Plectosphaerellaceae</taxon>
        <taxon>Plectosphaerella</taxon>
    </lineage>
</organism>
<dbReference type="Proteomes" id="UP000770015">
    <property type="component" value="Unassembled WGS sequence"/>
</dbReference>
<dbReference type="PANTHER" id="PTHR12277:SF64">
    <property type="entry name" value="SUPERFAMILY HYDROLASE, PUTATIVE (AFU_ORTHOLOGUE AFUA_3G01760)-RELATED"/>
    <property type="match status" value="1"/>
</dbReference>
<dbReference type="GO" id="GO:0016020">
    <property type="term" value="C:membrane"/>
    <property type="evidence" value="ECO:0007669"/>
    <property type="project" value="TreeGrafter"/>
</dbReference>
<dbReference type="PANTHER" id="PTHR12277">
    <property type="entry name" value="ALPHA/BETA HYDROLASE DOMAIN-CONTAINING PROTEIN"/>
    <property type="match status" value="1"/>
</dbReference>
<dbReference type="AlphaFoldDB" id="A0A9P8VDY7"/>
<comment type="caution">
    <text evidence="2">The sequence shown here is derived from an EMBL/GenBank/DDBJ whole genome shotgun (WGS) entry which is preliminary data.</text>
</comment>
<accession>A0A9P8VDY7</accession>
<evidence type="ECO:0000256" key="1">
    <source>
        <dbReference type="SAM" id="Phobius"/>
    </source>
</evidence>
<proteinExistence type="predicted"/>
<keyword evidence="1" id="KW-0472">Membrane</keyword>
<dbReference type="GO" id="GO:0008474">
    <property type="term" value="F:palmitoyl-(protein) hydrolase activity"/>
    <property type="evidence" value="ECO:0007669"/>
    <property type="project" value="TreeGrafter"/>
</dbReference>
<reference evidence="2" key="1">
    <citation type="journal article" date="2021" name="Nat. Commun.">
        <title>Genetic determinants of endophytism in the Arabidopsis root mycobiome.</title>
        <authorList>
            <person name="Mesny F."/>
            <person name="Miyauchi S."/>
            <person name="Thiergart T."/>
            <person name="Pickel B."/>
            <person name="Atanasova L."/>
            <person name="Karlsson M."/>
            <person name="Huettel B."/>
            <person name="Barry K.W."/>
            <person name="Haridas S."/>
            <person name="Chen C."/>
            <person name="Bauer D."/>
            <person name="Andreopoulos W."/>
            <person name="Pangilinan J."/>
            <person name="LaButti K."/>
            <person name="Riley R."/>
            <person name="Lipzen A."/>
            <person name="Clum A."/>
            <person name="Drula E."/>
            <person name="Henrissat B."/>
            <person name="Kohler A."/>
            <person name="Grigoriev I.V."/>
            <person name="Martin F.M."/>
            <person name="Hacquard S."/>
        </authorList>
    </citation>
    <scope>NUCLEOTIDE SEQUENCE</scope>
    <source>
        <strain evidence="2">MPI-SDFR-AT-0117</strain>
    </source>
</reference>
<dbReference type="Gene3D" id="3.40.50.1820">
    <property type="entry name" value="alpha/beta hydrolase"/>
    <property type="match status" value="1"/>
</dbReference>
<name>A0A9P8VDY7_9PEZI</name>
<sequence>MRSITSMAARAVIRPSAVSVGLLQTNRRAMARYISLQAKTRRATIPRGSMRFPMLPPRRYINMQALWLPPVMFVGLLGALWIWKCIMMVIFQNKIIYMPGMPPSARRERIAEYASRCGGVRWEERRITAADSTDLALCVARIEATGTAPATSPAAAATPVYVLYFQGNASSLPPRLEDLSWVLRDLQTRAPRARYTMICLSYRGYWTSRGRPSERGINIDAQAALAYVSRLHGEEYPRGSGPEPVLVFWGQSIGSGIATNLAAWDGFPAGTRLHGLVLETVFTSVRDMLGAVYPPRWVPYRHLWPFLWNHLDSMANLERIATRIGDRAPRITIVEAGRDELVPAEHGERLVRRGGELGLSIDKQTVPGAFHNDVMFKREGRKAAADAIERAVVDVTSEKHGG</sequence>
<dbReference type="InterPro" id="IPR029058">
    <property type="entry name" value="AB_hydrolase_fold"/>
</dbReference>
<feature type="transmembrane region" description="Helical" evidence="1">
    <location>
        <begin position="60"/>
        <end position="83"/>
    </location>
</feature>
<keyword evidence="2" id="KW-0378">Hydrolase</keyword>
<evidence type="ECO:0000313" key="3">
    <source>
        <dbReference type="Proteomes" id="UP000770015"/>
    </source>
</evidence>
<evidence type="ECO:0000313" key="2">
    <source>
        <dbReference type="EMBL" id="KAH6687797.1"/>
    </source>
</evidence>
<dbReference type="SUPFAM" id="SSF53474">
    <property type="entry name" value="alpha/beta-Hydrolases"/>
    <property type="match status" value="1"/>
</dbReference>
<gene>
    <name evidence="2" type="ORF">F5X68DRAFT_275522</name>
</gene>
<keyword evidence="1" id="KW-1133">Transmembrane helix</keyword>